<dbReference type="EMBL" id="NESQ01000015">
    <property type="protein sequence ID" value="PUU83313.1"/>
    <property type="molecule type" value="Genomic_DNA"/>
</dbReference>
<dbReference type="GO" id="GO:0061671">
    <property type="term" value="C:Cbp3p-Cbp6 complex"/>
    <property type="evidence" value="ECO:0007669"/>
    <property type="project" value="InterPro"/>
</dbReference>
<dbReference type="GO" id="GO:0034551">
    <property type="term" value="P:mitochondrial respiratory chain complex III assembly"/>
    <property type="evidence" value="ECO:0007669"/>
    <property type="project" value="TreeGrafter"/>
</dbReference>
<dbReference type="PANTHER" id="PTHR28250">
    <property type="entry name" value="CYTOCHROME B PRE-MRNA-PROCESSING PROTEIN 6"/>
    <property type="match status" value="1"/>
</dbReference>
<accession>A0A2T7A6E9</accession>
<dbReference type="Proteomes" id="UP000244722">
    <property type="component" value="Unassembled WGS sequence"/>
</dbReference>
<organism evidence="1 2">
    <name type="scientific">Tuber borchii</name>
    <name type="common">White truffle</name>
    <dbReference type="NCBI Taxonomy" id="42251"/>
    <lineage>
        <taxon>Eukaryota</taxon>
        <taxon>Fungi</taxon>
        <taxon>Dikarya</taxon>
        <taxon>Ascomycota</taxon>
        <taxon>Pezizomycotina</taxon>
        <taxon>Pezizomycetes</taxon>
        <taxon>Pezizales</taxon>
        <taxon>Tuberaceae</taxon>
        <taxon>Tuber</taxon>
    </lineage>
</organism>
<evidence type="ECO:0000313" key="2">
    <source>
        <dbReference type="Proteomes" id="UP000244722"/>
    </source>
</evidence>
<reference evidence="1 2" key="1">
    <citation type="submission" date="2017-04" db="EMBL/GenBank/DDBJ databases">
        <title>Draft genome sequence of Tuber borchii Vittad., a whitish edible truffle.</title>
        <authorList>
            <consortium name="DOE Joint Genome Institute"/>
            <person name="Murat C."/>
            <person name="Kuo A."/>
            <person name="Barry K.W."/>
            <person name="Clum A."/>
            <person name="Dockter R.B."/>
            <person name="Fauchery L."/>
            <person name="Iotti M."/>
            <person name="Kohler A."/>
            <person name="Labutti K."/>
            <person name="Lindquist E.A."/>
            <person name="Lipzen A."/>
            <person name="Ohm R.A."/>
            <person name="Wang M."/>
            <person name="Grigoriev I.V."/>
            <person name="Zambonelli A."/>
            <person name="Martin F.M."/>
        </authorList>
    </citation>
    <scope>NUCLEOTIDE SEQUENCE [LARGE SCALE GENOMIC DNA]</scope>
    <source>
        <strain evidence="1 2">Tbo3840</strain>
    </source>
</reference>
<dbReference type="GO" id="GO:0043022">
    <property type="term" value="F:ribosome binding"/>
    <property type="evidence" value="ECO:0007669"/>
    <property type="project" value="InterPro"/>
</dbReference>
<name>A0A2T7A6E9_TUBBO</name>
<gene>
    <name evidence="1" type="ORF">B9Z19DRAFT_1189749</name>
</gene>
<dbReference type="OrthoDB" id="2107880at2759"/>
<comment type="caution">
    <text evidence="1">The sequence shown here is derived from an EMBL/GenBank/DDBJ whole genome shotgun (WGS) entry which is preliminary data.</text>
</comment>
<dbReference type="AlphaFoldDB" id="A0A2T7A6E9"/>
<protein>
    <submittedName>
        <fullName evidence="1">Uncharacterized protein</fullName>
    </submittedName>
</protein>
<keyword evidence="2" id="KW-1185">Reference proteome</keyword>
<evidence type="ECO:0000313" key="1">
    <source>
        <dbReference type="EMBL" id="PUU83313.1"/>
    </source>
</evidence>
<proteinExistence type="predicted"/>
<dbReference type="InterPro" id="IPR037653">
    <property type="entry name" value="Cbp6"/>
</dbReference>
<sequence length="139" mass="16448">MALRSALRKQYMTLLSHWPVDPLRPALSFPDFLRRRIEQEFGAPHPPNSSPLSAVSTTTTKEVEAQSKFDEVYEKRQLNALSSLLEDRYKKMYPVTDHILMPKGQPDYYKKLLEELEVAPKRSWFERQLNSWRGWIRLK</sequence>
<dbReference type="Pfam" id="PF20180">
    <property type="entry name" value="UQCC2_CBP6"/>
    <property type="match status" value="1"/>
</dbReference>
<dbReference type="PANTHER" id="PTHR28250:SF1">
    <property type="entry name" value="CYTOCHROME B PRE-MRNA-PROCESSING PROTEIN 6"/>
    <property type="match status" value="1"/>
</dbReference>